<keyword evidence="4" id="KW-0808">Transferase</keyword>
<dbReference type="STRING" id="3641.A0A061F9J4"/>
<evidence type="ECO:0000256" key="1">
    <source>
        <dbReference type="ARBA" id="ARBA00022723"/>
    </source>
</evidence>
<feature type="domain" description="Integrase catalytic" evidence="3">
    <location>
        <begin position="51"/>
        <end position="213"/>
    </location>
</feature>
<dbReference type="InterPro" id="IPR039537">
    <property type="entry name" value="Retrotran_Ty1/copia-like"/>
</dbReference>
<keyword evidence="5" id="KW-1185">Reference proteome</keyword>
<proteinExistence type="predicted"/>
<dbReference type="InterPro" id="IPR012337">
    <property type="entry name" value="RNaseH-like_sf"/>
</dbReference>
<dbReference type="PANTHER" id="PTHR42648">
    <property type="entry name" value="TRANSPOSASE, PUTATIVE-RELATED"/>
    <property type="match status" value="1"/>
</dbReference>
<keyword evidence="4" id="KW-0418">Kinase</keyword>
<dbReference type="InterPro" id="IPR043502">
    <property type="entry name" value="DNA/RNA_pol_sf"/>
</dbReference>
<keyword evidence="2" id="KW-0378">Hydrolase</keyword>
<dbReference type="Gramene" id="EOY14035">
    <property type="protein sequence ID" value="EOY14035"/>
    <property type="gene ID" value="TCM_033155"/>
</dbReference>
<evidence type="ECO:0000313" key="4">
    <source>
        <dbReference type="EMBL" id="EOY14035.1"/>
    </source>
</evidence>
<evidence type="ECO:0000256" key="2">
    <source>
        <dbReference type="ARBA" id="ARBA00022801"/>
    </source>
</evidence>
<dbReference type="GO" id="GO:0046872">
    <property type="term" value="F:metal ion binding"/>
    <property type="evidence" value="ECO:0007669"/>
    <property type="project" value="UniProtKB-KW"/>
</dbReference>
<sequence length="371" mass="42915">MKCSKWSLVKTSPICLIDETPKKNKKSKKAMMAIAWSDRQISSSETDDEKSEERANICLMAQEDETEVPSSPYINSYDDLQDEYTWVYFLAHKNDALQAFLSHCKKVENEKGLAIVSIRSDHGGEFENDEFEKFYNEKGLDHNFCAPRTPQQNGVVERKDRTLNEMARTLLCQNNLPKYLWAEAVNTAAYILNRVLIRPLISKTPYELYKALYGLKQAPRAWYEKLSKFLVEKGYDRGSIDTTLFIKRYLNNLIVVQIYVDDIVFGATNEALCKNFAKEMQGEFEMSMMGELKYFLGLQLKQSEEGVFINQESYTHDMLKKFDMLKLKSISTPMSPSTKLDLDEKVKDVDQKLYRGMIDSLLYLTVSRPDI</sequence>
<organism evidence="4 5">
    <name type="scientific">Theobroma cacao</name>
    <name type="common">Cacao</name>
    <name type="synonym">Cocoa</name>
    <dbReference type="NCBI Taxonomy" id="3641"/>
    <lineage>
        <taxon>Eukaryota</taxon>
        <taxon>Viridiplantae</taxon>
        <taxon>Streptophyta</taxon>
        <taxon>Embryophyta</taxon>
        <taxon>Tracheophyta</taxon>
        <taxon>Spermatophyta</taxon>
        <taxon>Magnoliopsida</taxon>
        <taxon>eudicotyledons</taxon>
        <taxon>Gunneridae</taxon>
        <taxon>Pentapetalae</taxon>
        <taxon>rosids</taxon>
        <taxon>malvids</taxon>
        <taxon>Malvales</taxon>
        <taxon>Malvaceae</taxon>
        <taxon>Byttnerioideae</taxon>
        <taxon>Theobroma</taxon>
    </lineage>
</organism>
<protein>
    <submittedName>
        <fullName evidence="4">Cysteine-rich RLK (RECEPTOR-like protein kinase) 8</fullName>
    </submittedName>
</protein>
<gene>
    <name evidence="4" type="ORF">TCM_033155</name>
</gene>
<evidence type="ECO:0000313" key="5">
    <source>
        <dbReference type="Proteomes" id="UP000026915"/>
    </source>
</evidence>
<dbReference type="HOGENOM" id="CLU_746826_0_0_1"/>
<name>A0A061F9J4_THECC</name>
<dbReference type="GO" id="GO:0016301">
    <property type="term" value="F:kinase activity"/>
    <property type="evidence" value="ECO:0007669"/>
    <property type="project" value="UniProtKB-KW"/>
</dbReference>
<dbReference type="InterPro" id="IPR013103">
    <property type="entry name" value="RVT_2"/>
</dbReference>
<reference evidence="4 5" key="1">
    <citation type="journal article" date="2013" name="Genome Biol.">
        <title>The genome sequence of the most widely cultivated cacao type and its use to identify candidate genes regulating pod color.</title>
        <authorList>
            <person name="Motamayor J.C."/>
            <person name="Mockaitis K."/>
            <person name="Schmutz J."/>
            <person name="Haiminen N."/>
            <person name="Iii D.L."/>
            <person name="Cornejo O."/>
            <person name="Findley S.D."/>
            <person name="Zheng P."/>
            <person name="Utro F."/>
            <person name="Royaert S."/>
            <person name="Saski C."/>
            <person name="Jenkins J."/>
            <person name="Podicheti R."/>
            <person name="Zhao M."/>
            <person name="Scheffler B.E."/>
            <person name="Stack J.C."/>
            <person name="Feltus F.A."/>
            <person name="Mustiga G.M."/>
            <person name="Amores F."/>
            <person name="Phillips W."/>
            <person name="Marelli J.P."/>
            <person name="May G.D."/>
            <person name="Shapiro H."/>
            <person name="Ma J."/>
            <person name="Bustamante C.D."/>
            <person name="Schnell R.J."/>
            <person name="Main D."/>
            <person name="Gilbert D."/>
            <person name="Parida L."/>
            <person name="Kuhn D.N."/>
        </authorList>
    </citation>
    <scope>NUCLEOTIDE SEQUENCE [LARGE SCALE GENOMIC DNA]</scope>
    <source>
        <strain evidence="5">cv. Matina 1-6</strain>
    </source>
</reference>
<dbReference type="InterPro" id="IPR001584">
    <property type="entry name" value="Integrase_cat-core"/>
</dbReference>
<dbReference type="Pfam" id="PF07727">
    <property type="entry name" value="RVT_2"/>
    <property type="match status" value="1"/>
</dbReference>
<dbReference type="SUPFAM" id="SSF53098">
    <property type="entry name" value="Ribonuclease H-like"/>
    <property type="match status" value="1"/>
</dbReference>
<evidence type="ECO:0000259" key="3">
    <source>
        <dbReference type="PROSITE" id="PS50994"/>
    </source>
</evidence>
<keyword evidence="1" id="KW-0479">Metal-binding</keyword>
<dbReference type="SUPFAM" id="SSF56672">
    <property type="entry name" value="DNA/RNA polymerases"/>
    <property type="match status" value="1"/>
</dbReference>
<dbReference type="OMA" id="AMMAIAW"/>
<dbReference type="EMBL" id="CM001885">
    <property type="protein sequence ID" value="EOY14035.1"/>
    <property type="molecule type" value="Genomic_DNA"/>
</dbReference>
<dbReference type="GO" id="GO:0003676">
    <property type="term" value="F:nucleic acid binding"/>
    <property type="evidence" value="ECO:0007669"/>
    <property type="project" value="InterPro"/>
</dbReference>
<dbReference type="InterPro" id="IPR036397">
    <property type="entry name" value="RNaseH_sf"/>
</dbReference>
<accession>A0A061F9J4</accession>
<dbReference type="AlphaFoldDB" id="A0A061F9J4"/>
<dbReference type="GO" id="GO:0016787">
    <property type="term" value="F:hydrolase activity"/>
    <property type="evidence" value="ECO:0007669"/>
    <property type="project" value="UniProtKB-KW"/>
</dbReference>
<dbReference type="PROSITE" id="PS50994">
    <property type="entry name" value="INTEGRASE"/>
    <property type="match status" value="1"/>
</dbReference>
<dbReference type="eggNOG" id="KOG0017">
    <property type="taxonomic scope" value="Eukaryota"/>
</dbReference>
<dbReference type="GO" id="GO:0015074">
    <property type="term" value="P:DNA integration"/>
    <property type="evidence" value="ECO:0007669"/>
    <property type="project" value="InterPro"/>
</dbReference>
<dbReference type="Proteomes" id="UP000026915">
    <property type="component" value="Chromosome 7"/>
</dbReference>
<dbReference type="PANTHER" id="PTHR42648:SF21">
    <property type="entry name" value="CYSTEINE-RICH RLK (RECEPTOR-LIKE PROTEIN KINASE) 8"/>
    <property type="match status" value="1"/>
</dbReference>
<dbReference type="InParanoid" id="A0A061F9J4"/>
<dbReference type="Gene3D" id="3.30.420.10">
    <property type="entry name" value="Ribonuclease H-like superfamily/Ribonuclease H"/>
    <property type="match status" value="1"/>
</dbReference>